<evidence type="ECO:0000256" key="1">
    <source>
        <dbReference type="SAM" id="Phobius"/>
    </source>
</evidence>
<dbReference type="Proteomes" id="UP001221686">
    <property type="component" value="Unassembled WGS sequence"/>
</dbReference>
<sequence length="284" mass="29702">MFVASRRSVIALVCAASCLVPLPAAAAPKQPRRPAVARAEPIDPVAVAAGERDALIARIGELEAIQGVEHCARWLSGQAWDTQDPWIHLMAARTWLKVQTSTASLDRAAFHAREAVALADASPVPRIAAADVARVHAESASLQRSVTQRRAEIRRARADRRAGDRQIRRGRRELVAGGAMMVVAALGGGLALGGASSKRRFDEAIAPVLAAGLPVDLAPLRALDVEGDRMLIAGAVLAAIGVAAGVPLLVLGGRDVRLGRRLRGGLSLQPGLGSLSLVGRFGAR</sequence>
<name>A0ABT5DR67_9BACT</name>
<accession>A0ABT5DR67</accession>
<evidence type="ECO:0000313" key="4">
    <source>
        <dbReference type="Proteomes" id="UP001221686"/>
    </source>
</evidence>
<protein>
    <submittedName>
        <fullName evidence="3">Uncharacterized protein</fullName>
    </submittedName>
</protein>
<dbReference type="EMBL" id="JAQNDL010000001">
    <property type="protein sequence ID" value="MDC0716108.1"/>
    <property type="molecule type" value="Genomic_DNA"/>
</dbReference>
<feature type="chain" id="PRO_5046664570" evidence="2">
    <location>
        <begin position="27"/>
        <end position="284"/>
    </location>
</feature>
<keyword evidence="1" id="KW-0812">Transmembrane</keyword>
<keyword evidence="2" id="KW-0732">Signal</keyword>
<organism evidence="3 4">
    <name type="scientific">Nannocystis bainbridge</name>
    <dbReference type="NCBI Taxonomy" id="2995303"/>
    <lineage>
        <taxon>Bacteria</taxon>
        <taxon>Pseudomonadati</taxon>
        <taxon>Myxococcota</taxon>
        <taxon>Polyangia</taxon>
        <taxon>Nannocystales</taxon>
        <taxon>Nannocystaceae</taxon>
        <taxon>Nannocystis</taxon>
    </lineage>
</organism>
<feature type="transmembrane region" description="Helical" evidence="1">
    <location>
        <begin position="229"/>
        <end position="251"/>
    </location>
</feature>
<keyword evidence="4" id="KW-1185">Reference proteome</keyword>
<keyword evidence="1" id="KW-0472">Membrane</keyword>
<reference evidence="3 4" key="1">
    <citation type="submission" date="2022-11" db="EMBL/GenBank/DDBJ databases">
        <title>Minimal conservation of predation-associated metabolite biosynthetic gene clusters underscores biosynthetic potential of Myxococcota including descriptions for ten novel species: Archangium lansinium sp. nov., Myxococcus landrumus sp. nov., Nannocystis bai.</title>
        <authorList>
            <person name="Ahearne A."/>
            <person name="Stevens C."/>
            <person name="Dowd S."/>
        </authorList>
    </citation>
    <scope>NUCLEOTIDE SEQUENCE [LARGE SCALE GENOMIC DNA]</scope>
    <source>
        <strain evidence="3 4">BB15-2</strain>
    </source>
</reference>
<evidence type="ECO:0000256" key="2">
    <source>
        <dbReference type="SAM" id="SignalP"/>
    </source>
</evidence>
<keyword evidence="1" id="KW-1133">Transmembrane helix</keyword>
<gene>
    <name evidence="3" type="ORF">POL25_04330</name>
</gene>
<dbReference type="RefSeq" id="WP_272084556.1">
    <property type="nucleotide sequence ID" value="NZ_JAQNDL010000001.1"/>
</dbReference>
<proteinExistence type="predicted"/>
<evidence type="ECO:0000313" key="3">
    <source>
        <dbReference type="EMBL" id="MDC0716108.1"/>
    </source>
</evidence>
<comment type="caution">
    <text evidence="3">The sequence shown here is derived from an EMBL/GenBank/DDBJ whole genome shotgun (WGS) entry which is preliminary data.</text>
</comment>
<feature type="signal peptide" evidence="2">
    <location>
        <begin position="1"/>
        <end position="26"/>
    </location>
</feature>
<feature type="transmembrane region" description="Helical" evidence="1">
    <location>
        <begin position="174"/>
        <end position="192"/>
    </location>
</feature>